<name>A0ABR4G2L5_9EURO</name>
<reference evidence="2 3" key="1">
    <citation type="submission" date="2024-07" db="EMBL/GenBank/DDBJ databases">
        <title>Section-level genome sequencing and comparative genomics of Aspergillus sections Usti and Cavernicolus.</title>
        <authorList>
            <consortium name="Lawrence Berkeley National Laboratory"/>
            <person name="Nybo J.L."/>
            <person name="Vesth T.C."/>
            <person name="Theobald S."/>
            <person name="Frisvad J.C."/>
            <person name="Larsen T.O."/>
            <person name="Kjaerboelling I."/>
            <person name="Rothschild-Mancinelli K."/>
            <person name="Lyhne E.K."/>
            <person name="Kogle M.E."/>
            <person name="Barry K."/>
            <person name="Clum A."/>
            <person name="Na H."/>
            <person name="Ledsgaard L."/>
            <person name="Lin J."/>
            <person name="Lipzen A."/>
            <person name="Kuo A."/>
            <person name="Riley R."/>
            <person name="Mondo S."/>
            <person name="Labutti K."/>
            <person name="Haridas S."/>
            <person name="Pangalinan J."/>
            <person name="Salamov A.A."/>
            <person name="Simmons B.A."/>
            <person name="Magnuson J.K."/>
            <person name="Chen J."/>
            <person name="Drula E."/>
            <person name="Henrissat B."/>
            <person name="Wiebenga A."/>
            <person name="Lubbers R.J."/>
            <person name="Gomes A.C."/>
            <person name="Makela M.R."/>
            <person name="Stajich J."/>
            <person name="Grigoriev I.V."/>
            <person name="Mortensen U.H."/>
            <person name="De Vries R.P."/>
            <person name="Baker S.E."/>
            <person name="Andersen M.R."/>
        </authorList>
    </citation>
    <scope>NUCLEOTIDE SEQUENCE [LARGE SCALE GENOMIC DNA]</scope>
    <source>
        <strain evidence="2 3">CBS 209.92</strain>
    </source>
</reference>
<protein>
    <submittedName>
        <fullName evidence="2">Uncharacterized protein</fullName>
    </submittedName>
</protein>
<evidence type="ECO:0000313" key="2">
    <source>
        <dbReference type="EMBL" id="KAL2793249.1"/>
    </source>
</evidence>
<comment type="caution">
    <text evidence="2">The sequence shown here is derived from an EMBL/GenBank/DDBJ whole genome shotgun (WGS) entry which is preliminary data.</text>
</comment>
<feature type="chain" id="PRO_5046699180" evidence="1">
    <location>
        <begin position="19"/>
        <end position="176"/>
    </location>
</feature>
<dbReference type="EMBL" id="JBFTWV010000060">
    <property type="protein sequence ID" value="KAL2793249.1"/>
    <property type="molecule type" value="Genomic_DNA"/>
</dbReference>
<feature type="signal peptide" evidence="1">
    <location>
        <begin position="1"/>
        <end position="18"/>
    </location>
</feature>
<keyword evidence="1" id="KW-0732">Signal</keyword>
<accession>A0ABR4G2L5</accession>
<organism evidence="2 3">
    <name type="scientific">Aspergillus keveii</name>
    <dbReference type="NCBI Taxonomy" id="714993"/>
    <lineage>
        <taxon>Eukaryota</taxon>
        <taxon>Fungi</taxon>
        <taxon>Dikarya</taxon>
        <taxon>Ascomycota</taxon>
        <taxon>Pezizomycotina</taxon>
        <taxon>Eurotiomycetes</taxon>
        <taxon>Eurotiomycetidae</taxon>
        <taxon>Eurotiales</taxon>
        <taxon>Aspergillaceae</taxon>
        <taxon>Aspergillus</taxon>
        <taxon>Aspergillus subgen. Nidulantes</taxon>
    </lineage>
</organism>
<sequence>MKVLLHLLIGFAPISALAAQGQPLLDEAGHTKPIDLPTEAEYVANGCQYLTYYKISHERYMAAPLAYAQKYGPVIGATRMLDYRCAGGINVNSATQHEPTQASNATTESMSIKDVIAGHSMNTIKLDKRFVFGWAAVAAFWKGIGFVSKLFSTACIATSTFFSGTKANTANGQLFG</sequence>
<keyword evidence="3" id="KW-1185">Reference proteome</keyword>
<evidence type="ECO:0000313" key="3">
    <source>
        <dbReference type="Proteomes" id="UP001610563"/>
    </source>
</evidence>
<evidence type="ECO:0000256" key="1">
    <source>
        <dbReference type="SAM" id="SignalP"/>
    </source>
</evidence>
<gene>
    <name evidence="2" type="ORF">BJX66DRAFT_339004</name>
</gene>
<dbReference type="Proteomes" id="UP001610563">
    <property type="component" value="Unassembled WGS sequence"/>
</dbReference>
<proteinExistence type="predicted"/>